<protein>
    <submittedName>
        <fullName evidence="1">Sll0445 protein</fullName>
    </submittedName>
</protein>
<name>A0A060RD01_9BACT</name>
<dbReference type="HOGENOM" id="CLU_989774_0_0_10"/>
<dbReference type="EMBL" id="HG934468">
    <property type="protein sequence ID" value="CDN31798.1"/>
    <property type="molecule type" value="Genomic_DNA"/>
</dbReference>
<evidence type="ECO:0000313" key="1">
    <source>
        <dbReference type="EMBL" id="CDN31798.1"/>
    </source>
</evidence>
<dbReference type="Proteomes" id="UP000027616">
    <property type="component" value="Chromosome I"/>
</dbReference>
<organism evidence="1 2">
    <name type="scientific">Mucinivorans hirudinis</name>
    <dbReference type="NCBI Taxonomy" id="1433126"/>
    <lineage>
        <taxon>Bacteria</taxon>
        <taxon>Pseudomonadati</taxon>
        <taxon>Bacteroidota</taxon>
        <taxon>Bacteroidia</taxon>
        <taxon>Bacteroidales</taxon>
        <taxon>Rikenellaceae</taxon>
        <taxon>Mucinivorans</taxon>
    </lineage>
</organism>
<evidence type="ECO:0000313" key="2">
    <source>
        <dbReference type="Proteomes" id="UP000027616"/>
    </source>
</evidence>
<proteinExistence type="predicted"/>
<dbReference type="eggNOG" id="COG0206">
    <property type="taxonomic scope" value="Bacteria"/>
</dbReference>
<dbReference type="STRING" id="1433126.BN938_1718"/>
<gene>
    <name evidence="1" type="ORF">BN938_1718</name>
</gene>
<reference evidence="1 2" key="1">
    <citation type="journal article" date="2015" name="Genome Announc.">
        <title>Complete Genome Sequence of the Novel Leech Symbiont Mucinivorans hirudinis M3T.</title>
        <authorList>
            <person name="Nelson M.C."/>
            <person name="Bomar L."/>
            <person name="Graf J."/>
        </authorList>
    </citation>
    <scope>NUCLEOTIDE SEQUENCE [LARGE SCALE GENOMIC DNA]</scope>
    <source>
        <strain evidence="2">M3</strain>
    </source>
</reference>
<sequence>MLAKTLRSNKVIPNHDLINQAQIGAITVLPYFNVKQDDNSSIDSGTFISKAKSALSYYHDNISNNNTVNALYYIADTIRNSYENCDGGAGQKNNAHFIELVSALSIIDFSFANYDGKTTTHLEFGLSKDSNQVIFEDCGADTQKLLQRPLTQFVLFCKHLKERDDISQPWRIKRKFDQAFFQSQFVKDVKAIQSDYITWLNEMDDNQRRFSPFELSQTDKIFEIVKGKKPKKLITKLSSNYGLYDDFLNGQKVNNASSKEHQLIELFYNATDELVKQKINF</sequence>
<dbReference type="OrthoDB" id="844533at2"/>
<dbReference type="KEGG" id="rbc:BN938_1718"/>
<keyword evidence="2" id="KW-1185">Reference proteome</keyword>
<dbReference type="AlphaFoldDB" id="A0A060RD01"/>
<accession>A0A060RD01</accession>